<dbReference type="InterPro" id="IPR018957">
    <property type="entry name" value="Znf_C3HC4_RING-type"/>
</dbReference>
<name>A0AAD9AJN3_9PEZI</name>
<dbReference type="EMBL" id="JAQOWY010000139">
    <property type="protein sequence ID" value="KAK1849623.1"/>
    <property type="molecule type" value="Genomic_DNA"/>
</dbReference>
<evidence type="ECO:0000313" key="8">
    <source>
        <dbReference type="Proteomes" id="UP001243330"/>
    </source>
</evidence>
<feature type="compositionally biased region" description="Low complexity" evidence="5">
    <location>
        <begin position="229"/>
        <end position="239"/>
    </location>
</feature>
<dbReference type="SMART" id="SM00184">
    <property type="entry name" value="RING"/>
    <property type="match status" value="1"/>
</dbReference>
<keyword evidence="3" id="KW-0862">Zinc</keyword>
<evidence type="ECO:0000256" key="3">
    <source>
        <dbReference type="ARBA" id="ARBA00022833"/>
    </source>
</evidence>
<evidence type="ECO:0000259" key="6">
    <source>
        <dbReference type="PROSITE" id="PS50089"/>
    </source>
</evidence>
<accession>A0AAD9AJN3</accession>
<feature type="region of interest" description="Disordered" evidence="5">
    <location>
        <begin position="197"/>
        <end position="266"/>
    </location>
</feature>
<comment type="caution">
    <text evidence="7">The sequence shown here is derived from an EMBL/GenBank/DDBJ whole genome shotgun (WGS) entry which is preliminary data.</text>
</comment>
<dbReference type="AlphaFoldDB" id="A0AAD9AJN3"/>
<protein>
    <submittedName>
        <fullName evidence="7">Swi snf family dna-dependent atpase</fullName>
    </submittedName>
</protein>
<dbReference type="PROSITE" id="PS50089">
    <property type="entry name" value="ZF_RING_2"/>
    <property type="match status" value="1"/>
</dbReference>
<dbReference type="GO" id="GO:0008270">
    <property type="term" value="F:zinc ion binding"/>
    <property type="evidence" value="ECO:0007669"/>
    <property type="project" value="UniProtKB-KW"/>
</dbReference>
<dbReference type="Gene3D" id="3.30.40.10">
    <property type="entry name" value="Zinc/RING finger domain, C3HC4 (zinc finger)"/>
    <property type="match status" value="1"/>
</dbReference>
<feature type="region of interest" description="Disordered" evidence="5">
    <location>
        <begin position="48"/>
        <end position="97"/>
    </location>
</feature>
<dbReference type="SUPFAM" id="SSF57850">
    <property type="entry name" value="RING/U-box"/>
    <property type="match status" value="1"/>
</dbReference>
<proteinExistence type="predicted"/>
<dbReference type="InterPro" id="IPR001841">
    <property type="entry name" value="Znf_RING"/>
</dbReference>
<feature type="compositionally biased region" description="Polar residues" evidence="5">
    <location>
        <begin position="61"/>
        <end position="70"/>
    </location>
</feature>
<reference evidence="7" key="1">
    <citation type="submission" date="2023-01" db="EMBL/GenBank/DDBJ databases">
        <title>Colletotrichum chrysophilum M932 genome sequence.</title>
        <authorList>
            <person name="Baroncelli R."/>
        </authorList>
    </citation>
    <scope>NUCLEOTIDE SEQUENCE</scope>
    <source>
        <strain evidence="7">M932</strain>
    </source>
</reference>
<feature type="compositionally biased region" description="Polar residues" evidence="5">
    <location>
        <begin position="205"/>
        <end position="222"/>
    </location>
</feature>
<dbReference type="Pfam" id="PF00097">
    <property type="entry name" value="zf-C3HC4"/>
    <property type="match status" value="1"/>
</dbReference>
<evidence type="ECO:0000256" key="5">
    <source>
        <dbReference type="SAM" id="MobiDB-lite"/>
    </source>
</evidence>
<dbReference type="PROSITE" id="PS00518">
    <property type="entry name" value="ZF_RING_1"/>
    <property type="match status" value="1"/>
</dbReference>
<sequence length="451" mass="49980">MDRSPPQPRDWTLSAASMIPTRIDATILPRLSQLDALQPTTRLDQLIGSSIDRNPAPSQPQPTSDFMSSHRQPKRGLDLQDGDEESAIDTPSSKRRRRLICREGDRGSLIQPQRVPDPRFTVLGRTISREDFLHLESVFRSRGTNAPPRSRISSPAPISLLGRHSALERNYSRGKEEDEVEFIGSRSAIDSMAESRAQMLPATPQPRSTAPTQPALQASSSAPMLAHISSSAPESFDSSPLPAPRSDRQRQHPLSLRTPGYAAEVGNVATRNDRPNIMALAQIHPIASQNNEDVRFSTILSITQSLSVLDQIMPTHWIRRGITLHEDLRSWLTIDMQRPNAGSDEAFRNCVCAVDVPRKFYFAGCRHMACGDCARKSGRCCDRDQSMVLCYPPEDAECPICEDTNPILIFKCGHTMCQSCYLRLSSQPGNTLCPQCRADLGYGAIARFNPA</sequence>
<evidence type="ECO:0000313" key="7">
    <source>
        <dbReference type="EMBL" id="KAK1849623.1"/>
    </source>
</evidence>
<organism evidence="7 8">
    <name type="scientific">Colletotrichum chrysophilum</name>
    <dbReference type="NCBI Taxonomy" id="1836956"/>
    <lineage>
        <taxon>Eukaryota</taxon>
        <taxon>Fungi</taxon>
        <taxon>Dikarya</taxon>
        <taxon>Ascomycota</taxon>
        <taxon>Pezizomycotina</taxon>
        <taxon>Sordariomycetes</taxon>
        <taxon>Hypocreomycetidae</taxon>
        <taxon>Glomerellales</taxon>
        <taxon>Glomerellaceae</taxon>
        <taxon>Colletotrichum</taxon>
        <taxon>Colletotrichum gloeosporioides species complex</taxon>
    </lineage>
</organism>
<evidence type="ECO:0000256" key="4">
    <source>
        <dbReference type="PROSITE-ProRule" id="PRU00175"/>
    </source>
</evidence>
<dbReference type="Proteomes" id="UP001243330">
    <property type="component" value="Unassembled WGS sequence"/>
</dbReference>
<keyword evidence="2 4" id="KW-0863">Zinc-finger</keyword>
<evidence type="ECO:0000256" key="2">
    <source>
        <dbReference type="ARBA" id="ARBA00022771"/>
    </source>
</evidence>
<dbReference type="InterPro" id="IPR013083">
    <property type="entry name" value="Znf_RING/FYVE/PHD"/>
</dbReference>
<evidence type="ECO:0000256" key="1">
    <source>
        <dbReference type="ARBA" id="ARBA00022723"/>
    </source>
</evidence>
<feature type="domain" description="RING-type" evidence="6">
    <location>
        <begin position="398"/>
        <end position="437"/>
    </location>
</feature>
<keyword evidence="1" id="KW-0479">Metal-binding</keyword>
<keyword evidence="8" id="KW-1185">Reference proteome</keyword>
<gene>
    <name evidence="7" type="ORF">CCHR01_07757</name>
</gene>
<dbReference type="InterPro" id="IPR017907">
    <property type="entry name" value="Znf_RING_CS"/>
</dbReference>